<keyword evidence="2" id="KW-1185">Reference proteome</keyword>
<dbReference type="SUPFAM" id="SSF53955">
    <property type="entry name" value="Lysozyme-like"/>
    <property type="match status" value="1"/>
</dbReference>
<dbReference type="RefSeq" id="WP_323298699.1">
    <property type="nucleotide sequence ID" value="NZ_JAYFUM010000028.1"/>
</dbReference>
<dbReference type="PANTHER" id="PTHR34408">
    <property type="entry name" value="FAMILY PROTEIN, PUTATIVE-RELATED"/>
    <property type="match status" value="1"/>
</dbReference>
<proteinExistence type="predicted"/>
<gene>
    <name evidence="1" type="ORF">VB248_20485</name>
</gene>
<evidence type="ECO:0000313" key="2">
    <source>
        <dbReference type="Proteomes" id="UP001302949"/>
    </source>
</evidence>
<reference evidence="1 2" key="1">
    <citation type="submission" date="2023-12" db="EMBL/GenBank/DDBJ databases">
        <title>Novel species of the genus Arcicella isolated from rivers.</title>
        <authorList>
            <person name="Lu H."/>
        </authorList>
    </citation>
    <scope>NUCLEOTIDE SEQUENCE [LARGE SCALE GENOMIC DNA]</scope>
    <source>
        <strain evidence="1 2">KCTC 23307</strain>
    </source>
</reference>
<dbReference type="Gene3D" id="1.10.530.10">
    <property type="match status" value="1"/>
</dbReference>
<dbReference type="Proteomes" id="UP001302949">
    <property type="component" value="Unassembled WGS sequence"/>
</dbReference>
<organism evidence="1 2">
    <name type="scientific">Arcicella rigui</name>
    <dbReference type="NCBI Taxonomy" id="797020"/>
    <lineage>
        <taxon>Bacteria</taxon>
        <taxon>Pseudomonadati</taxon>
        <taxon>Bacteroidota</taxon>
        <taxon>Cytophagia</taxon>
        <taxon>Cytophagales</taxon>
        <taxon>Flectobacillaceae</taxon>
        <taxon>Arcicella</taxon>
    </lineage>
</organism>
<protein>
    <submittedName>
        <fullName evidence="1">Uncharacterized protein</fullName>
    </submittedName>
</protein>
<evidence type="ECO:0000313" key="1">
    <source>
        <dbReference type="EMBL" id="MEA5141544.1"/>
    </source>
</evidence>
<comment type="caution">
    <text evidence="1">The sequence shown here is derived from an EMBL/GenBank/DDBJ whole genome shotgun (WGS) entry which is preliminary data.</text>
</comment>
<dbReference type="EMBL" id="JAYFUM010000028">
    <property type="protein sequence ID" value="MEA5141544.1"/>
    <property type="molecule type" value="Genomic_DNA"/>
</dbReference>
<dbReference type="InterPro" id="IPR023346">
    <property type="entry name" value="Lysozyme-like_dom_sf"/>
</dbReference>
<sequence length="198" mass="22043">MALTVGQLKEATCSKLVHATKFLPHIQKTLDRFNITTPAQQLCFLSQVGHESGGLFYTEEIATGDAYENRKDLGNTQKGDGRKYKGRGLIQITGRINYTHLSNDLKIDFINNPSILGGKIVDKCSLQQLENAALSAGWFWDKHKINTLADKIDLKKSIDLGTNKDAFIKITKVINGGTNGLQDRFNRYKAGLHFFLTA</sequence>
<dbReference type="InterPro" id="IPR052354">
    <property type="entry name" value="Cell_Wall_Dynamics_Protein"/>
</dbReference>
<name>A0ABU5QFB8_9BACT</name>
<dbReference type="PANTHER" id="PTHR34408:SF2">
    <property type="entry name" value="CELL WALL-BINDING PROTEIN YWSB"/>
    <property type="match status" value="1"/>
</dbReference>
<accession>A0ABU5QFB8</accession>